<dbReference type="OrthoDB" id="1121502at2"/>
<reference evidence="3 4" key="1">
    <citation type="submission" date="2016-11" db="EMBL/GenBank/DDBJ databases">
        <authorList>
            <person name="Jaros S."/>
            <person name="Januszkiewicz K."/>
            <person name="Wedrychowicz H."/>
        </authorList>
    </citation>
    <scope>NUCLEOTIDE SEQUENCE [LARGE SCALE GENOMIC DNA]</scope>
    <source>
        <strain evidence="3 4">DSM 18119</strain>
    </source>
</reference>
<dbReference type="RefSeq" id="WP_072833751.1">
    <property type="nucleotide sequence ID" value="NZ_FQUU01000002.1"/>
</dbReference>
<protein>
    <submittedName>
        <fullName evidence="3">Putative beta-lactamase-inhibitor-like, PepSY-like</fullName>
    </submittedName>
</protein>
<evidence type="ECO:0000313" key="4">
    <source>
        <dbReference type="Proteomes" id="UP000184048"/>
    </source>
</evidence>
<keyword evidence="4" id="KW-1185">Reference proteome</keyword>
<feature type="chain" id="PRO_5012928629" evidence="1">
    <location>
        <begin position="22"/>
        <end position="144"/>
    </location>
</feature>
<dbReference type="InterPro" id="IPR021533">
    <property type="entry name" value="PepSY-like"/>
</dbReference>
<proteinExistence type="predicted"/>
<evidence type="ECO:0000313" key="3">
    <source>
        <dbReference type="EMBL" id="SHE54259.1"/>
    </source>
</evidence>
<dbReference type="EMBL" id="FQUU01000002">
    <property type="protein sequence ID" value="SHE54259.1"/>
    <property type="molecule type" value="Genomic_DNA"/>
</dbReference>
<dbReference type="AlphaFoldDB" id="A0A1M4UBZ1"/>
<evidence type="ECO:0000256" key="1">
    <source>
        <dbReference type="SAM" id="SignalP"/>
    </source>
</evidence>
<dbReference type="Gene3D" id="3.10.450.360">
    <property type="match status" value="1"/>
</dbReference>
<dbReference type="PROSITE" id="PS51257">
    <property type="entry name" value="PROKAR_LIPOPROTEIN"/>
    <property type="match status" value="1"/>
</dbReference>
<evidence type="ECO:0000259" key="2">
    <source>
        <dbReference type="Pfam" id="PF11396"/>
    </source>
</evidence>
<name>A0A1M4UBZ1_9BACT</name>
<feature type="domain" description="Putative beta-lactamase-inhibitor-like PepSY-like" evidence="2">
    <location>
        <begin position="68"/>
        <end position="141"/>
    </location>
</feature>
<gene>
    <name evidence="3" type="ORF">SAMN02745131_00597</name>
</gene>
<dbReference type="Proteomes" id="UP000184048">
    <property type="component" value="Unassembled WGS sequence"/>
</dbReference>
<dbReference type="Pfam" id="PF11396">
    <property type="entry name" value="PepSY_like"/>
    <property type="match status" value="2"/>
</dbReference>
<keyword evidence="1" id="KW-0732">Signal</keyword>
<feature type="signal peptide" evidence="1">
    <location>
        <begin position="1"/>
        <end position="21"/>
    </location>
</feature>
<dbReference type="SUPFAM" id="SSF160574">
    <property type="entry name" value="BT0923-like"/>
    <property type="match status" value="1"/>
</dbReference>
<accession>A0A1M4UBZ1</accession>
<sequence>MKAKIILLLGSVVGFSCALHAQDVKSSEVPVVVKSALLHKYPNATKVSWEKEKGNYEANWGGKGGEDNSVQFNAAGEFIEIVNAIPVSHLPKNAVSYIKSHYKGARISEAGKITDAKGKISYEAEVKRKDLVFDEQGNFIKAED</sequence>
<feature type="domain" description="Putative beta-lactamase-inhibitor-like PepSY-like" evidence="2">
    <location>
        <begin position="20"/>
        <end position="58"/>
    </location>
</feature>
<dbReference type="STRING" id="1121884.SAMN02745131_00597"/>
<organism evidence="3 4">
    <name type="scientific">Flavisolibacter ginsengisoli DSM 18119</name>
    <dbReference type="NCBI Taxonomy" id="1121884"/>
    <lineage>
        <taxon>Bacteria</taxon>
        <taxon>Pseudomonadati</taxon>
        <taxon>Bacteroidota</taxon>
        <taxon>Chitinophagia</taxon>
        <taxon>Chitinophagales</taxon>
        <taxon>Chitinophagaceae</taxon>
        <taxon>Flavisolibacter</taxon>
    </lineage>
</organism>